<comment type="caution">
    <text evidence="3">Lacks conserved residue(s) required for the propagation of feature annotation.</text>
</comment>
<dbReference type="EMBL" id="CAJPVJ010034019">
    <property type="protein sequence ID" value="CAG2180847.1"/>
    <property type="molecule type" value="Genomic_DNA"/>
</dbReference>
<dbReference type="EMBL" id="OC948844">
    <property type="protein sequence ID" value="CAD7663710.1"/>
    <property type="molecule type" value="Genomic_DNA"/>
</dbReference>
<evidence type="ECO:0000256" key="1">
    <source>
        <dbReference type="ARBA" id="ARBA00022737"/>
    </source>
</evidence>
<accession>A0A7R9MNV8</accession>
<evidence type="ECO:0000313" key="6">
    <source>
        <dbReference type="Proteomes" id="UP000728032"/>
    </source>
</evidence>
<keyword evidence="6" id="KW-1185">Reference proteome</keyword>
<feature type="non-terminal residue" evidence="5">
    <location>
        <position position="84"/>
    </location>
</feature>
<reference evidence="5" key="1">
    <citation type="submission" date="2020-11" db="EMBL/GenBank/DDBJ databases">
        <authorList>
            <person name="Tran Van P."/>
        </authorList>
    </citation>
    <scope>NUCLEOTIDE SEQUENCE</scope>
</reference>
<dbReference type="CDD" id="cd00041">
    <property type="entry name" value="CUB"/>
    <property type="match status" value="1"/>
</dbReference>
<dbReference type="SUPFAM" id="SSF49854">
    <property type="entry name" value="Spermadhesin, CUB domain"/>
    <property type="match status" value="1"/>
</dbReference>
<proteinExistence type="predicted"/>
<gene>
    <name evidence="5" type="ORF">ONB1V03_LOCUS20268</name>
</gene>
<dbReference type="InterPro" id="IPR000859">
    <property type="entry name" value="CUB_dom"/>
</dbReference>
<keyword evidence="1" id="KW-0677">Repeat</keyword>
<dbReference type="AlphaFoldDB" id="A0A7R9MNV8"/>
<dbReference type="OrthoDB" id="9067804at2759"/>
<protein>
    <recommendedName>
        <fullName evidence="4">CUB domain-containing protein</fullName>
    </recommendedName>
</protein>
<evidence type="ECO:0000256" key="3">
    <source>
        <dbReference type="PROSITE-ProRule" id="PRU00059"/>
    </source>
</evidence>
<dbReference type="InterPro" id="IPR035914">
    <property type="entry name" value="Sperma_CUB_dom_sf"/>
</dbReference>
<evidence type="ECO:0000256" key="2">
    <source>
        <dbReference type="ARBA" id="ARBA00023157"/>
    </source>
</evidence>
<dbReference type="PROSITE" id="PS01180">
    <property type="entry name" value="CUB"/>
    <property type="match status" value="1"/>
</dbReference>
<organism evidence="5">
    <name type="scientific">Oppiella nova</name>
    <dbReference type="NCBI Taxonomy" id="334625"/>
    <lineage>
        <taxon>Eukaryota</taxon>
        <taxon>Metazoa</taxon>
        <taxon>Ecdysozoa</taxon>
        <taxon>Arthropoda</taxon>
        <taxon>Chelicerata</taxon>
        <taxon>Arachnida</taxon>
        <taxon>Acari</taxon>
        <taxon>Acariformes</taxon>
        <taxon>Sarcoptiformes</taxon>
        <taxon>Oribatida</taxon>
        <taxon>Brachypylina</taxon>
        <taxon>Oppioidea</taxon>
        <taxon>Oppiidae</taxon>
        <taxon>Oppiella</taxon>
    </lineage>
</organism>
<keyword evidence="2" id="KW-1015">Disulfide bond</keyword>
<feature type="domain" description="CUB" evidence="4">
    <location>
        <begin position="1"/>
        <end position="49"/>
    </location>
</feature>
<dbReference type="Gene3D" id="2.60.120.290">
    <property type="entry name" value="Spermadhesin, CUB domain"/>
    <property type="match status" value="1"/>
</dbReference>
<name>A0A7R9MNV8_9ACAR</name>
<sequence>YDDSAHNLGRYCGNKIPPDFLSTGEALLLRFRTDDTIHNKGFAVSYSALDANEDEQIIPVEKPQKHRTALPVYRHRHRHMRRHN</sequence>
<dbReference type="Proteomes" id="UP000728032">
    <property type="component" value="Unassembled WGS sequence"/>
</dbReference>
<evidence type="ECO:0000313" key="5">
    <source>
        <dbReference type="EMBL" id="CAD7663710.1"/>
    </source>
</evidence>
<evidence type="ECO:0000259" key="4">
    <source>
        <dbReference type="PROSITE" id="PS01180"/>
    </source>
</evidence>
<dbReference type="PANTHER" id="PTHR24251">
    <property type="entry name" value="OVOCHYMASE-RELATED"/>
    <property type="match status" value="1"/>
</dbReference>
<dbReference type="Pfam" id="PF00431">
    <property type="entry name" value="CUB"/>
    <property type="match status" value="1"/>
</dbReference>